<dbReference type="Gene3D" id="3.30.1490.20">
    <property type="entry name" value="ATP-grasp fold, A domain"/>
    <property type="match status" value="1"/>
</dbReference>
<dbReference type="PROSITE" id="PS00184">
    <property type="entry name" value="GARS"/>
    <property type="match status" value="1"/>
</dbReference>
<dbReference type="InterPro" id="IPR011054">
    <property type="entry name" value="Rudment_hybrid_motif"/>
</dbReference>
<evidence type="ECO:0000256" key="13">
    <source>
        <dbReference type="ARBA" id="ARBA00042864"/>
    </source>
</evidence>
<dbReference type="PROSITE" id="PS50975">
    <property type="entry name" value="ATP_GRASP"/>
    <property type="match status" value="1"/>
</dbReference>
<dbReference type="Pfam" id="PF02843">
    <property type="entry name" value="GARS_C"/>
    <property type="match status" value="1"/>
</dbReference>
<sequence length="426" mass="45839">MRVLVIGSGAREHALVWKLAQSPRVNKIYAAPGNPGMTPDAERVPLGVNQLHELAEFAEKNQIDLTIVGPEAPLIEGIVDLFRRRGLPVFGPVKAGAALEGSKAFAKELMTSAAIPTAQHRTFNDYKLAKTYLEQHGAPIVVKADGNAAGKGAIVAMDMETAQDALQQMMVERIFGAAGDVVVLEDYLQGDEIGATAICNGTSFLPLALSQDHKRALDNDQGLNTGGMGVFTPLPFVDAAHSEQIFKQIIDATLHAMKDGGIDFTGVLYSNIMLTAKGPMVIEHNTRFGDPETQAFMLLLKEDILDILEFSSDKLIDSQTLWHPGSAVSLTLASGGYPGTYNSGIPITGVEEANKLENVHVFHAGTAMKDNQLVTGGGRVLSVVARGNTLQEAVDRVYDAARYISFEGMHYRKDIAHRGLEASNKH</sequence>
<evidence type="ECO:0000256" key="11">
    <source>
        <dbReference type="ARBA" id="ARBA00038345"/>
    </source>
</evidence>
<dbReference type="GO" id="GO:0046872">
    <property type="term" value="F:metal ion binding"/>
    <property type="evidence" value="ECO:0007669"/>
    <property type="project" value="UniProtKB-KW"/>
</dbReference>
<dbReference type="GO" id="GO:0009113">
    <property type="term" value="P:purine nucleobase biosynthetic process"/>
    <property type="evidence" value="ECO:0007669"/>
    <property type="project" value="InterPro"/>
</dbReference>
<evidence type="ECO:0000256" key="7">
    <source>
        <dbReference type="ARBA" id="ARBA00022741"/>
    </source>
</evidence>
<evidence type="ECO:0000256" key="3">
    <source>
        <dbReference type="ARBA" id="ARBA00005174"/>
    </source>
</evidence>
<comment type="pathway">
    <text evidence="3 14">Purine metabolism; IMP biosynthesis via de novo pathway; N(1)-(5-phospho-D-ribosyl)glycinamide from 5-phospho-alpha-D-ribose 1-diphosphate: step 2/2.</text>
</comment>
<evidence type="ECO:0000313" key="18">
    <source>
        <dbReference type="Proteomes" id="UP000287171"/>
    </source>
</evidence>
<dbReference type="InterPro" id="IPR016185">
    <property type="entry name" value="PreATP-grasp_dom_sf"/>
</dbReference>
<keyword evidence="5 14" id="KW-0436">Ligase</keyword>
<dbReference type="Gene3D" id="3.30.470.20">
    <property type="entry name" value="ATP-grasp fold, B domain"/>
    <property type="match status" value="1"/>
</dbReference>
<dbReference type="AlphaFoldDB" id="A0A402B5I5"/>
<dbReference type="FunFam" id="3.90.600.10:FF:000001">
    <property type="entry name" value="Trifunctional purine biosynthetic protein adenosine-3"/>
    <property type="match status" value="1"/>
</dbReference>
<gene>
    <name evidence="14 17" type="primary">purD</name>
    <name evidence="17" type="ORF">KDA_21020</name>
</gene>
<dbReference type="Gene3D" id="3.40.50.20">
    <property type="match status" value="1"/>
</dbReference>
<dbReference type="GO" id="GO:0005524">
    <property type="term" value="F:ATP binding"/>
    <property type="evidence" value="ECO:0007669"/>
    <property type="project" value="UniProtKB-UniRule"/>
</dbReference>
<keyword evidence="8 14" id="KW-0658">Purine biosynthesis</keyword>
<comment type="cofactor">
    <cofactor evidence="2">
        <name>Mg(2+)</name>
        <dbReference type="ChEBI" id="CHEBI:18420"/>
    </cofactor>
</comment>
<evidence type="ECO:0000256" key="14">
    <source>
        <dbReference type="HAMAP-Rule" id="MF_00138"/>
    </source>
</evidence>
<feature type="domain" description="ATP-grasp" evidence="16">
    <location>
        <begin position="107"/>
        <end position="316"/>
    </location>
</feature>
<dbReference type="InterPro" id="IPR020559">
    <property type="entry name" value="PRibGlycinamide_synth_CS"/>
</dbReference>
<dbReference type="GO" id="GO:0004637">
    <property type="term" value="F:phosphoribosylamine-glycine ligase activity"/>
    <property type="evidence" value="ECO:0007669"/>
    <property type="project" value="UniProtKB-UniRule"/>
</dbReference>
<accession>A0A402B5I5</accession>
<evidence type="ECO:0000256" key="5">
    <source>
        <dbReference type="ARBA" id="ARBA00022598"/>
    </source>
</evidence>
<evidence type="ECO:0000313" key="17">
    <source>
        <dbReference type="EMBL" id="GCE26618.1"/>
    </source>
</evidence>
<dbReference type="SUPFAM" id="SSF51246">
    <property type="entry name" value="Rudiment single hybrid motif"/>
    <property type="match status" value="1"/>
</dbReference>
<dbReference type="InterPro" id="IPR037123">
    <property type="entry name" value="PRibGlycinamide_synth_C_sf"/>
</dbReference>
<dbReference type="Pfam" id="PF01071">
    <property type="entry name" value="GARS_A"/>
    <property type="match status" value="1"/>
</dbReference>
<keyword evidence="7 15" id="KW-0547">Nucleotide-binding</keyword>
<dbReference type="FunFam" id="3.40.50.20:FF:000006">
    <property type="entry name" value="Phosphoribosylamine--glycine ligase, chloroplastic"/>
    <property type="match status" value="1"/>
</dbReference>
<evidence type="ECO:0000256" key="15">
    <source>
        <dbReference type="PROSITE-ProRule" id="PRU00409"/>
    </source>
</evidence>
<keyword evidence="18" id="KW-1185">Reference proteome</keyword>
<dbReference type="SMART" id="SM01209">
    <property type="entry name" value="GARS_A"/>
    <property type="match status" value="1"/>
</dbReference>
<reference evidence="18" key="1">
    <citation type="submission" date="2018-12" db="EMBL/GenBank/DDBJ databases">
        <title>Tengunoibacter tsumagoiensis gen. nov., sp. nov., Dictyobacter kobayashii sp. nov., D. alpinus sp. nov., and D. joshuensis sp. nov. and description of Dictyobacteraceae fam. nov. within the order Ktedonobacterales isolated from Tengu-no-mugimeshi.</title>
        <authorList>
            <person name="Wang C.M."/>
            <person name="Zheng Y."/>
            <person name="Sakai Y."/>
            <person name="Toyoda A."/>
            <person name="Minakuchi Y."/>
            <person name="Abe K."/>
            <person name="Yokota A."/>
            <person name="Yabe S."/>
        </authorList>
    </citation>
    <scope>NUCLEOTIDE SEQUENCE [LARGE SCALE GENOMIC DNA]</scope>
    <source>
        <strain evidence="18">Uno16</strain>
    </source>
</reference>
<dbReference type="InterPro" id="IPR000115">
    <property type="entry name" value="PRibGlycinamide_synth"/>
</dbReference>
<dbReference type="PANTHER" id="PTHR43472:SF1">
    <property type="entry name" value="PHOSPHORIBOSYLAMINE--GLYCINE LIGASE, CHLOROPLASTIC"/>
    <property type="match status" value="1"/>
</dbReference>
<dbReference type="SUPFAM" id="SSF56059">
    <property type="entry name" value="Glutathione synthetase ATP-binding domain-like"/>
    <property type="match status" value="1"/>
</dbReference>
<dbReference type="EMBL" id="BIFT01000001">
    <property type="protein sequence ID" value="GCE26618.1"/>
    <property type="molecule type" value="Genomic_DNA"/>
</dbReference>
<dbReference type="PANTHER" id="PTHR43472">
    <property type="entry name" value="PHOSPHORIBOSYLAMINE--GLYCINE LIGASE"/>
    <property type="match status" value="1"/>
</dbReference>
<dbReference type="Pfam" id="PF02844">
    <property type="entry name" value="GARS_N"/>
    <property type="match status" value="1"/>
</dbReference>
<dbReference type="InterPro" id="IPR020562">
    <property type="entry name" value="PRibGlycinamide_synth_N"/>
</dbReference>
<dbReference type="Gene3D" id="3.90.600.10">
    <property type="entry name" value="Phosphoribosylglycinamide synthetase, C-terminal domain"/>
    <property type="match status" value="1"/>
</dbReference>
<organism evidence="17 18">
    <name type="scientific">Dictyobacter alpinus</name>
    <dbReference type="NCBI Taxonomy" id="2014873"/>
    <lineage>
        <taxon>Bacteria</taxon>
        <taxon>Bacillati</taxon>
        <taxon>Chloroflexota</taxon>
        <taxon>Ktedonobacteria</taxon>
        <taxon>Ktedonobacterales</taxon>
        <taxon>Dictyobacteraceae</taxon>
        <taxon>Dictyobacter</taxon>
    </lineage>
</organism>
<dbReference type="EC" id="6.3.4.13" evidence="4 14"/>
<dbReference type="InterPro" id="IPR011761">
    <property type="entry name" value="ATP-grasp"/>
</dbReference>
<dbReference type="OrthoDB" id="9807240at2"/>
<evidence type="ECO:0000256" key="9">
    <source>
        <dbReference type="ARBA" id="ARBA00022840"/>
    </source>
</evidence>
<dbReference type="NCBIfam" id="TIGR00877">
    <property type="entry name" value="purD"/>
    <property type="match status" value="1"/>
</dbReference>
<dbReference type="InterPro" id="IPR020560">
    <property type="entry name" value="PRibGlycinamide_synth_C-dom"/>
</dbReference>
<evidence type="ECO:0000256" key="2">
    <source>
        <dbReference type="ARBA" id="ARBA00001946"/>
    </source>
</evidence>
<comment type="catalytic activity">
    <reaction evidence="14">
        <text>5-phospho-beta-D-ribosylamine + glycine + ATP = N(1)-(5-phospho-beta-D-ribosyl)glycinamide + ADP + phosphate + H(+)</text>
        <dbReference type="Rhea" id="RHEA:17453"/>
        <dbReference type="ChEBI" id="CHEBI:15378"/>
        <dbReference type="ChEBI" id="CHEBI:30616"/>
        <dbReference type="ChEBI" id="CHEBI:43474"/>
        <dbReference type="ChEBI" id="CHEBI:57305"/>
        <dbReference type="ChEBI" id="CHEBI:58681"/>
        <dbReference type="ChEBI" id="CHEBI:143788"/>
        <dbReference type="ChEBI" id="CHEBI:456216"/>
        <dbReference type="EC" id="6.3.4.13"/>
    </reaction>
</comment>
<dbReference type="RefSeq" id="WP_126627048.1">
    <property type="nucleotide sequence ID" value="NZ_BIFT01000001.1"/>
</dbReference>
<evidence type="ECO:0000256" key="12">
    <source>
        <dbReference type="ARBA" id="ARBA00042242"/>
    </source>
</evidence>
<evidence type="ECO:0000256" key="6">
    <source>
        <dbReference type="ARBA" id="ARBA00022723"/>
    </source>
</evidence>
<evidence type="ECO:0000256" key="4">
    <source>
        <dbReference type="ARBA" id="ARBA00013255"/>
    </source>
</evidence>
<dbReference type="Proteomes" id="UP000287171">
    <property type="component" value="Unassembled WGS sequence"/>
</dbReference>
<dbReference type="InterPro" id="IPR020561">
    <property type="entry name" value="PRibGlycinamid_synth_ATP-grasp"/>
</dbReference>
<dbReference type="SUPFAM" id="SSF52440">
    <property type="entry name" value="PreATP-grasp domain"/>
    <property type="match status" value="1"/>
</dbReference>
<proteinExistence type="inferred from homology"/>
<keyword evidence="10" id="KW-0464">Manganese</keyword>
<comment type="cofactor">
    <cofactor evidence="1">
        <name>Mn(2+)</name>
        <dbReference type="ChEBI" id="CHEBI:29035"/>
    </cofactor>
</comment>
<dbReference type="UniPathway" id="UPA00074">
    <property type="reaction ID" value="UER00125"/>
</dbReference>
<evidence type="ECO:0000256" key="1">
    <source>
        <dbReference type="ARBA" id="ARBA00001936"/>
    </source>
</evidence>
<keyword evidence="9 15" id="KW-0067">ATP-binding</keyword>
<evidence type="ECO:0000256" key="10">
    <source>
        <dbReference type="ARBA" id="ARBA00023211"/>
    </source>
</evidence>
<dbReference type="HAMAP" id="MF_00138">
    <property type="entry name" value="GARS"/>
    <property type="match status" value="1"/>
</dbReference>
<protein>
    <recommendedName>
        <fullName evidence="4 14">Phosphoribosylamine--glycine ligase</fullName>
        <ecNumber evidence="4 14">6.3.4.13</ecNumber>
    </recommendedName>
    <alternativeName>
        <fullName evidence="14">GARS</fullName>
    </alternativeName>
    <alternativeName>
        <fullName evidence="12 14">Glycinamide ribonucleotide synthetase</fullName>
    </alternativeName>
    <alternativeName>
        <fullName evidence="13 14">Phosphoribosylglycinamide synthetase</fullName>
    </alternativeName>
</protein>
<evidence type="ECO:0000259" key="16">
    <source>
        <dbReference type="PROSITE" id="PS50975"/>
    </source>
</evidence>
<dbReference type="GO" id="GO:0006189">
    <property type="term" value="P:'de novo' IMP biosynthetic process"/>
    <property type="evidence" value="ECO:0007669"/>
    <property type="project" value="UniProtKB-UniRule"/>
</dbReference>
<dbReference type="SMART" id="SM01210">
    <property type="entry name" value="GARS_C"/>
    <property type="match status" value="1"/>
</dbReference>
<comment type="caution">
    <text evidence="17">The sequence shown here is derived from an EMBL/GenBank/DDBJ whole genome shotgun (WGS) entry which is preliminary data.</text>
</comment>
<comment type="similarity">
    <text evidence="11 14">Belongs to the GARS family.</text>
</comment>
<name>A0A402B5I5_9CHLR</name>
<dbReference type="InterPro" id="IPR013815">
    <property type="entry name" value="ATP_grasp_subdomain_1"/>
</dbReference>
<evidence type="ECO:0000256" key="8">
    <source>
        <dbReference type="ARBA" id="ARBA00022755"/>
    </source>
</evidence>
<keyword evidence="6" id="KW-0479">Metal-binding</keyword>